<protein>
    <submittedName>
        <fullName evidence="1">Uncharacterized protein</fullName>
    </submittedName>
</protein>
<reference evidence="1 2" key="1">
    <citation type="submission" date="2015-04" db="EMBL/GenBank/DDBJ databases">
        <title>Comparative genomics of rhizobia nodulating Arachis hypogaea in China.</title>
        <authorList>
            <person name="Li Y."/>
        </authorList>
    </citation>
    <scope>NUCLEOTIDE SEQUENCE [LARGE SCALE GENOMIC DNA]</scope>
    <source>
        <strain evidence="1 2">CCBAU 51787</strain>
    </source>
</reference>
<proteinExistence type="predicted"/>
<dbReference type="Proteomes" id="UP000290565">
    <property type="component" value="Unassembled WGS sequence"/>
</dbReference>
<sequence length="71" mass="7939">MRSTIGRSSSAVQFSEDQIAVRDELRLSAEERLQDSAGQSCVMPVIFEVFDTLLLVRNVLLASQQVKLSLR</sequence>
<comment type="caution">
    <text evidence="1">The sequence shown here is derived from an EMBL/GenBank/DDBJ whole genome shotgun (WGS) entry which is preliminary data.</text>
</comment>
<evidence type="ECO:0000313" key="1">
    <source>
        <dbReference type="EMBL" id="RXH41622.1"/>
    </source>
</evidence>
<dbReference type="AlphaFoldDB" id="A0A4Q0SQC2"/>
<gene>
    <name evidence="1" type="ORF">XH94_06405</name>
</gene>
<evidence type="ECO:0000313" key="2">
    <source>
        <dbReference type="Proteomes" id="UP000290565"/>
    </source>
</evidence>
<organism evidence="1 2">
    <name type="scientific">Bradyrhizobium zhanjiangense</name>
    <dbReference type="NCBI Taxonomy" id="1325107"/>
    <lineage>
        <taxon>Bacteria</taxon>
        <taxon>Pseudomonadati</taxon>
        <taxon>Pseudomonadota</taxon>
        <taxon>Alphaproteobacteria</taxon>
        <taxon>Hyphomicrobiales</taxon>
        <taxon>Nitrobacteraceae</taxon>
        <taxon>Bradyrhizobium</taxon>
    </lineage>
</organism>
<accession>A0A4Q0SQC2</accession>
<name>A0A4Q0SQC2_9BRAD</name>
<dbReference type="EMBL" id="LBJM01000014">
    <property type="protein sequence ID" value="RXH41622.1"/>
    <property type="molecule type" value="Genomic_DNA"/>
</dbReference>